<dbReference type="CDD" id="cd24082">
    <property type="entry name" value="ASKHA_NBD_GspK-like"/>
    <property type="match status" value="1"/>
</dbReference>
<accession>A0ABQ5LQT3</accession>
<feature type="domain" description="ATPase BadF/BadG/BcrA/BcrD type" evidence="1">
    <location>
        <begin position="13"/>
        <end position="260"/>
    </location>
</feature>
<dbReference type="Pfam" id="PF01869">
    <property type="entry name" value="BcrAD_BadFG"/>
    <property type="match status" value="1"/>
</dbReference>
<dbReference type="InterPro" id="IPR043129">
    <property type="entry name" value="ATPase_NBD"/>
</dbReference>
<evidence type="ECO:0000313" key="3">
    <source>
        <dbReference type="Proteomes" id="UP001144205"/>
    </source>
</evidence>
<dbReference type="EMBL" id="BROH01000002">
    <property type="protein sequence ID" value="GKY87372.1"/>
    <property type="molecule type" value="Genomic_DNA"/>
</dbReference>
<dbReference type="PANTHER" id="PTHR43190">
    <property type="entry name" value="N-ACETYL-D-GLUCOSAMINE KINASE"/>
    <property type="match status" value="1"/>
</dbReference>
<dbReference type="InterPro" id="IPR052519">
    <property type="entry name" value="Euk-type_GlcNAc_Kinase"/>
</dbReference>
<keyword evidence="2" id="KW-0808">Transferase</keyword>
<dbReference type="InterPro" id="IPR002731">
    <property type="entry name" value="ATPase_BadF"/>
</dbReference>
<dbReference type="SUPFAM" id="SSF53067">
    <property type="entry name" value="Actin-like ATPase domain"/>
    <property type="match status" value="2"/>
</dbReference>
<dbReference type="GO" id="GO:0016301">
    <property type="term" value="F:kinase activity"/>
    <property type="evidence" value="ECO:0007669"/>
    <property type="project" value="UniProtKB-KW"/>
</dbReference>
<proteinExistence type="predicted"/>
<keyword evidence="3" id="KW-1185">Reference proteome</keyword>
<evidence type="ECO:0000313" key="2">
    <source>
        <dbReference type="EMBL" id="GKY87372.1"/>
    </source>
</evidence>
<dbReference type="RefSeq" id="WP_281841359.1">
    <property type="nucleotide sequence ID" value="NZ_BROH01000002.1"/>
</dbReference>
<keyword evidence="2" id="KW-0418">Kinase</keyword>
<sequence length="297" mass="30989">MDKTNATGLIMVIDGGGSTCRARLVAPDGTILGAATGGAANPTTDAVAARRTIVDTLRAAYADAGRDSALATGDLLYLALAGTPEREHFLAPLRDELPFARIVLSSDLAAGVQAALGDGDGVVVNVGTGSYFVSRRAGELWRIGGRGMIVSDECSGAWLGLNLLRDTVHAHDRLIEPSPLTDRVLEECGGDIDALVIFARHASPRDFAAFAPMLLTADNAGDPIARGLMARALGEMTRILDRHDATGLGRIVLIGGLADAYRARLPAPYRALCRDPLGDTLSGAIELARREAGAVAR</sequence>
<gene>
    <name evidence="2" type="ORF">STA1M1_12410</name>
</gene>
<reference evidence="2" key="1">
    <citation type="journal article" date="2023" name="Int. J. Syst. Evol. Microbiol.">
        <title>Sinisalibacter aestuarii sp. nov., isolated from estuarine sediment of the Arakawa River.</title>
        <authorList>
            <person name="Arafat S.T."/>
            <person name="Hirano S."/>
            <person name="Sato A."/>
            <person name="Takeuchi K."/>
            <person name="Yasuda T."/>
            <person name="Terahara T."/>
            <person name="Hamada M."/>
            <person name="Kobayashi T."/>
        </authorList>
    </citation>
    <scope>NUCLEOTIDE SEQUENCE</scope>
    <source>
        <strain evidence="2">B-399</strain>
    </source>
</reference>
<comment type="caution">
    <text evidence="2">The sequence shown here is derived from an EMBL/GenBank/DDBJ whole genome shotgun (WGS) entry which is preliminary data.</text>
</comment>
<dbReference type="Proteomes" id="UP001144205">
    <property type="component" value="Unassembled WGS sequence"/>
</dbReference>
<protein>
    <submittedName>
        <fullName evidence="2">N-acetylglucosamine kinase</fullName>
    </submittedName>
</protein>
<name>A0ABQ5LQT3_9RHOB</name>
<dbReference type="PANTHER" id="PTHR43190:SF3">
    <property type="entry name" value="N-ACETYL-D-GLUCOSAMINE KINASE"/>
    <property type="match status" value="1"/>
</dbReference>
<evidence type="ECO:0000259" key="1">
    <source>
        <dbReference type="Pfam" id="PF01869"/>
    </source>
</evidence>
<dbReference type="Gene3D" id="3.30.420.40">
    <property type="match status" value="2"/>
</dbReference>
<organism evidence="2 3">
    <name type="scientific">Sinisalibacter aestuarii</name>
    <dbReference type="NCBI Taxonomy" id="2949426"/>
    <lineage>
        <taxon>Bacteria</taxon>
        <taxon>Pseudomonadati</taxon>
        <taxon>Pseudomonadota</taxon>
        <taxon>Alphaproteobacteria</taxon>
        <taxon>Rhodobacterales</taxon>
        <taxon>Roseobacteraceae</taxon>
        <taxon>Sinisalibacter</taxon>
    </lineage>
</organism>